<dbReference type="PATRIC" id="fig|1129374.4.peg.2908"/>
<dbReference type="Proteomes" id="UP000012046">
    <property type="component" value="Unassembled WGS sequence"/>
</dbReference>
<protein>
    <recommendedName>
        <fullName evidence="2">Flagellar Assembly Protein A N-terminal region domain-containing protein</fullName>
    </recommendedName>
</protein>
<reference evidence="3 4" key="1">
    <citation type="journal article" date="2012" name="J. Bacteriol.">
        <title>Genome Sequence of Extracellular-Protease-Producing Alishewanella jeotgali Isolated from Traditional Korean Fermented Seafood.</title>
        <authorList>
            <person name="Jung J."/>
            <person name="Chun J."/>
            <person name="Park W."/>
        </authorList>
    </citation>
    <scope>NUCLEOTIDE SEQUENCE [LARGE SCALE GENOMIC DNA]</scope>
    <source>
        <strain evidence="3 4">KCTC 22429</strain>
    </source>
</reference>
<dbReference type="STRING" id="1129374.AJE_14690"/>
<comment type="caution">
    <text evidence="3">The sequence shown here is derived from an EMBL/GenBank/DDBJ whole genome shotgun (WGS) entry which is preliminary data.</text>
</comment>
<name>H3ZHT0_9ALTE</name>
<evidence type="ECO:0000313" key="4">
    <source>
        <dbReference type="Proteomes" id="UP000012046"/>
    </source>
</evidence>
<keyword evidence="4" id="KW-1185">Reference proteome</keyword>
<dbReference type="EMBL" id="AHTH01000048">
    <property type="protein sequence ID" value="EHR39936.1"/>
    <property type="molecule type" value="Genomic_DNA"/>
</dbReference>
<evidence type="ECO:0000313" key="3">
    <source>
        <dbReference type="EMBL" id="EHR39936.1"/>
    </source>
</evidence>
<dbReference type="InterPro" id="IPR016098">
    <property type="entry name" value="CAP/MinC_C"/>
</dbReference>
<dbReference type="PANTHER" id="PTHR38032">
    <property type="entry name" value="POLYMERASE-RELATED"/>
    <property type="match status" value="1"/>
</dbReference>
<dbReference type="InterPro" id="IPR046865">
    <property type="entry name" value="FapA_b_solenoid"/>
</dbReference>
<dbReference type="PANTHER" id="PTHR38032:SF1">
    <property type="entry name" value="RNA-BINDING PROTEIN KHPB N-TERMINAL DOMAIN-CONTAINING PROTEIN"/>
    <property type="match status" value="1"/>
</dbReference>
<proteinExistence type="predicted"/>
<evidence type="ECO:0000256" key="1">
    <source>
        <dbReference type="SAM" id="Coils"/>
    </source>
</evidence>
<sequence>MEFTEHDNKITIKVPVTADAISATIVKQGLSEAGFSRCLLLQNQLDNLLAEYQQFQQKVKALTLAEGSKVLSYVIAEKRNAQLSFELSDDKMIATAVITAAYGGAPLSANELVKAAQQLGIVFGFSKDNIIHLVQQASRAEPGGRLKAEIAHGRPVKDGINSRFEPLISDMVRRRNQPLIESDAKADLRDFGAIPSVAKGQPLMRRYPPTSGEAGVDVTGQQTAPVPGSVLDWQLGDGVEISSDDPDLLLAAQDGLPRAIDNGATVDDVFTVKNVDLSSGHIVFKGAVVINGNVTAGMKVIAGGNVFIKGVMEGLLVEAGGDISISGSIIGHQLNNPSADAEYSTVLRAAGDINCHIAQYSAFFCNGQLHVSKYLMHCAVEAETVVAGTVDKPQGKIVGGHLLLGQGLSCGQLGSPSSGVVHISLNRHLTPMMQQQETLRTQLSQCKVSLADLKERIEKQRKLLAGQADELVQQLEQDFAEQRQLAHTLVQEIRSLEEQKLKILSQLQVKVSQQLFSAVEFLFGKEVIRSRREYGPSLIVMQDGHPTISPL</sequence>
<feature type="domain" description="Flagellar Assembly Protein A N-terminal region" evidence="2">
    <location>
        <begin position="84"/>
        <end position="261"/>
    </location>
</feature>
<dbReference type="AlphaFoldDB" id="H3ZHT0"/>
<dbReference type="Pfam" id="PF20250">
    <property type="entry name" value="FapA_N"/>
    <property type="match status" value="1"/>
</dbReference>
<dbReference type="InterPro" id="IPR005646">
    <property type="entry name" value="FapA"/>
</dbReference>
<feature type="coiled-coil region" evidence="1">
    <location>
        <begin position="443"/>
        <end position="499"/>
    </location>
</feature>
<dbReference type="InterPro" id="IPR046866">
    <property type="entry name" value="FapA_N"/>
</dbReference>
<keyword evidence="1" id="KW-0175">Coiled coil</keyword>
<dbReference type="InterPro" id="IPR036145">
    <property type="entry name" value="MinC_C_sf"/>
</dbReference>
<dbReference type="eggNOG" id="COG1315">
    <property type="taxonomic scope" value="Bacteria"/>
</dbReference>
<dbReference type="Pfam" id="PF03961">
    <property type="entry name" value="FapA"/>
    <property type="match status" value="1"/>
</dbReference>
<feature type="coiled-coil region" evidence="1">
    <location>
        <begin position="38"/>
        <end position="65"/>
    </location>
</feature>
<dbReference type="Gene3D" id="2.160.20.70">
    <property type="match status" value="1"/>
</dbReference>
<gene>
    <name evidence="3" type="ORF">AJE_14690</name>
</gene>
<accession>H3ZHT0</accession>
<dbReference type="SUPFAM" id="SSF63848">
    <property type="entry name" value="Cell-division inhibitor MinC, C-terminal domain"/>
    <property type="match status" value="1"/>
</dbReference>
<organism evidence="3 4">
    <name type="scientific">Alishewanella jeotgali KCTC 22429</name>
    <dbReference type="NCBI Taxonomy" id="1129374"/>
    <lineage>
        <taxon>Bacteria</taxon>
        <taxon>Pseudomonadati</taxon>
        <taxon>Pseudomonadota</taxon>
        <taxon>Gammaproteobacteria</taxon>
        <taxon>Alteromonadales</taxon>
        <taxon>Alteromonadaceae</taxon>
        <taxon>Alishewanella</taxon>
    </lineage>
</organism>
<evidence type="ECO:0000259" key="2">
    <source>
        <dbReference type="Pfam" id="PF20250"/>
    </source>
</evidence>
<dbReference type="GO" id="GO:0000902">
    <property type="term" value="P:cell morphogenesis"/>
    <property type="evidence" value="ECO:0007669"/>
    <property type="project" value="InterPro"/>
</dbReference>
<dbReference type="RefSeq" id="WP_008951498.1">
    <property type="nucleotide sequence ID" value="NZ_AHTH01000048.1"/>
</dbReference>